<dbReference type="AlphaFoldDB" id="A0A8J2VPR3"/>
<dbReference type="GO" id="GO:0016787">
    <property type="term" value="F:hydrolase activity"/>
    <property type="evidence" value="ECO:0007669"/>
    <property type="project" value="UniProtKB-KW"/>
</dbReference>
<evidence type="ECO:0000313" key="4">
    <source>
        <dbReference type="Proteomes" id="UP000628775"/>
    </source>
</evidence>
<dbReference type="CDD" id="cd07583">
    <property type="entry name" value="nitrilase_5"/>
    <property type="match status" value="1"/>
</dbReference>
<dbReference type="PANTHER" id="PTHR23088">
    <property type="entry name" value="NITRILASE-RELATED"/>
    <property type="match status" value="1"/>
</dbReference>
<keyword evidence="4" id="KW-1185">Reference proteome</keyword>
<dbReference type="Proteomes" id="UP000628775">
    <property type="component" value="Unassembled WGS sequence"/>
</dbReference>
<dbReference type="InterPro" id="IPR003010">
    <property type="entry name" value="C-N_Hydrolase"/>
</dbReference>
<evidence type="ECO:0000313" key="3">
    <source>
        <dbReference type="EMBL" id="GGE36682.1"/>
    </source>
</evidence>
<dbReference type="PROSITE" id="PS50263">
    <property type="entry name" value="CN_HYDROLASE"/>
    <property type="match status" value="1"/>
</dbReference>
<dbReference type="PANTHER" id="PTHR23088:SF27">
    <property type="entry name" value="DEAMINATED GLUTATHIONE AMIDASE"/>
    <property type="match status" value="1"/>
</dbReference>
<reference evidence="3" key="2">
    <citation type="submission" date="2020-09" db="EMBL/GenBank/DDBJ databases">
        <authorList>
            <person name="Sun Q."/>
            <person name="Zhou Y."/>
        </authorList>
    </citation>
    <scope>NUCLEOTIDE SEQUENCE</scope>
    <source>
        <strain evidence="3">CGMCC 1.15371</strain>
    </source>
</reference>
<accession>A0A8J2VPR3</accession>
<gene>
    <name evidence="3" type="ORF">GCM10011391_14410</name>
</gene>
<dbReference type="InterPro" id="IPR036526">
    <property type="entry name" value="C-N_Hydrolase_sf"/>
</dbReference>
<evidence type="ECO:0000259" key="2">
    <source>
        <dbReference type="PROSITE" id="PS50263"/>
    </source>
</evidence>
<protein>
    <submittedName>
        <fullName evidence="3">Hydrolase</fullName>
    </submittedName>
</protein>
<evidence type="ECO:0000256" key="1">
    <source>
        <dbReference type="ARBA" id="ARBA00010613"/>
    </source>
</evidence>
<organism evidence="3 4">
    <name type="scientific">Pullulanibacillus camelliae</name>
    <dbReference type="NCBI Taxonomy" id="1707096"/>
    <lineage>
        <taxon>Bacteria</taxon>
        <taxon>Bacillati</taxon>
        <taxon>Bacillota</taxon>
        <taxon>Bacilli</taxon>
        <taxon>Bacillales</taxon>
        <taxon>Sporolactobacillaceae</taxon>
        <taxon>Pullulanibacillus</taxon>
    </lineage>
</organism>
<sequence length="258" mass="29613">MTLKVALLQIDIAFGDPQANIKKAEKWIEKAANQKVDLIMLPEMWTTGYDLARLHNMTENTVQSLMSRLAKVNQVNIMAGSVAKREGAHIYNTSFVYDRKGTLISEYKKVHLFRLMEEEKYLAAGHTKGEFQLEGIPAATVICYDIRFPEWIRAHTLSGARLLFVPAEWPAPRLDHWRTLLQSRAIENQCFVIACNRVGEDPKNVFAGHSLIIDPWGNIIAEGSDQEELIIEDIDPMQVEEVRKMIPIYEDRRPELYF</sequence>
<name>A0A8J2VPR3_9BACL</name>
<proteinExistence type="inferred from homology"/>
<reference evidence="3" key="1">
    <citation type="journal article" date="2014" name="Int. J. Syst. Evol. Microbiol.">
        <title>Complete genome sequence of Corynebacterium casei LMG S-19264T (=DSM 44701T), isolated from a smear-ripened cheese.</title>
        <authorList>
            <consortium name="US DOE Joint Genome Institute (JGI-PGF)"/>
            <person name="Walter F."/>
            <person name="Albersmeier A."/>
            <person name="Kalinowski J."/>
            <person name="Ruckert C."/>
        </authorList>
    </citation>
    <scope>NUCLEOTIDE SEQUENCE</scope>
    <source>
        <strain evidence="3">CGMCC 1.15371</strain>
    </source>
</reference>
<keyword evidence="3" id="KW-0378">Hydrolase</keyword>
<comment type="caution">
    <text evidence="3">The sequence shown here is derived from an EMBL/GenBank/DDBJ whole genome shotgun (WGS) entry which is preliminary data.</text>
</comment>
<dbReference type="Pfam" id="PF00795">
    <property type="entry name" value="CN_hydrolase"/>
    <property type="match status" value="1"/>
</dbReference>
<feature type="domain" description="CN hydrolase" evidence="2">
    <location>
        <begin position="3"/>
        <end position="236"/>
    </location>
</feature>
<dbReference type="SUPFAM" id="SSF56317">
    <property type="entry name" value="Carbon-nitrogen hydrolase"/>
    <property type="match status" value="1"/>
</dbReference>
<dbReference type="Gene3D" id="3.60.110.10">
    <property type="entry name" value="Carbon-nitrogen hydrolase"/>
    <property type="match status" value="1"/>
</dbReference>
<dbReference type="RefSeq" id="WP_188691391.1">
    <property type="nucleotide sequence ID" value="NZ_BMIR01000005.1"/>
</dbReference>
<comment type="similarity">
    <text evidence="1">Belongs to the carbon-nitrogen hydrolase superfamily. NIT1/NIT2 family.</text>
</comment>
<dbReference type="EMBL" id="BMIR01000005">
    <property type="protein sequence ID" value="GGE36682.1"/>
    <property type="molecule type" value="Genomic_DNA"/>
</dbReference>